<dbReference type="GO" id="GO:0003677">
    <property type="term" value="F:DNA binding"/>
    <property type="evidence" value="ECO:0007669"/>
    <property type="project" value="UniProtKB-UniRule"/>
</dbReference>
<reference evidence="6" key="1">
    <citation type="journal article" date="2014" name="Int. J. Syst. Evol. Microbiol.">
        <title>Complete genome sequence of Corynebacterium casei LMG S-19264T (=DSM 44701T), isolated from a smear-ripened cheese.</title>
        <authorList>
            <consortium name="US DOE Joint Genome Institute (JGI-PGF)"/>
            <person name="Walter F."/>
            <person name="Albersmeier A."/>
            <person name="Kalinowski J."/>
            <person name="Ruckert C."/>
        </authorList>
    </citation>
    <scope>NUCLEOTIDE SEQUENCE</scope>
    <source>
        <strain evidence="6">NBRC 110023</strain>
    </source>
</reference>
<dbReference type="InterPro" id="IPR036271">
    <property type="entry name" value="Tet_transcr_reg_TetR-rel_C_sf"/>
</dbReference>
<reference evidence="6" key="2">
    <citation type="submission" date="2023-01" db="EMBL/GenBank/DDBJ databases">
        <title>Draft genome sequence of Agaribacter marinus strain NBRC 110023.</title>
        <authorList>
            <person name="Sun Q."/>
            <person name="Mori K."/>
        </authorList>
    </citation>
    <scope>NUCLEOTIDE SEQUENCE</scope>
    <source>
        <strain evidence="6">NBRC 110023</strain>
    </source>
</reference>
<dbReference type="SUPFAM" id="SSF46689">
    <property type="entry name" value="Homeodomain-like"/>
    <property type="match status" value="1"/>
</dbReference>
<comment type="caution">
    <text evidence="6">The sequence shown here is derived from an EMBL/GenBank/DDBJ whole genome shotgun (WGS) entry which is preliminary data.</text>
</comment>
<name>A0AA37WHS5_9ALTE</name>
<evidence type="ECO:0000256" key="4">
    <source>
        <dbReference type="PROSITE-ProRule" id="PRU00335"/>
    </source>
</evidence>
<accession>A0AA37WHS5</accession>
<dbReference type="AlphaFoldDB" id="A0AA37WHS5"/>
<feature type="domain" description="HTH tetR-type" evidence="5">
    <location>
        <begin position="1"/>
        <end position="61"/>
    </location>
</feature>
<keyword evidence="3" id="KW-0804">Transcription</keyword>
<keyword evidence="1" id="KW-0805">Transcription regulation</keyword>
<evidence type="ECO:0000256" key="3">
    <source>
        <dbReference type="ARBA" id="ARBA00023163"/>
    </source>
</evidence>
<dbReference type="InterPro" id="IPR001647">
    <property type="entry name" value="HTH_TetR"/>
</dbReference>
<evidence type="ECO:0000313" key="6">
    <source>
        <dbReference type="EMBL" id="GLR70112.1"/>
    </source>
</evidence>
<proteinExistence type="predicted"/>
<dbReference type="Proteomes" id="UP001156601">
    <property type="component" value="Unassembled WGS sequence"/>
</dbReference>
<gene>
    <name evidence="6" type="ORF">GCM10007852_10200</name>
</gene>
<evidence type="ECO:0000256" key="2">
    <source>
        <dbReference type="ARBA" id="ARBA00023125"/>
    </source>
</evidence>
<keyword evidence="2 4" id="KW-0238">DNA-binding</keyword>
<dbReference type="PANTHER" id="PTHR47506:SF6">
    <property type="entry name" value="HTH-TYPE TRANSCRIPTIONAL REPRESSOR NEMR"/>
    <property type="match status" value="1"/>
</dbReference>
<sequence length="184" mass="20862">MTVKLALLKEAENKVREGGYNNFSFRELATKIGIKSASVHYHFPTKEDLGAELARYYTDNFMNALGDPYSLVENKKHPVDIYIDQFRHAILVDKRMCLCGVFASETDCLPDKIKQETTEFFNRNIQWLTNAYVASGNCTTLEAEKKAIQTLALLEGAMLIVKASEKFDKSDAFFEQACEAIQKL</sequence>
<evidence type="ECO:0000313" key="7">
    <source>
        <dbReference type="Proteomes" id="UP001156601"/>
    </source>
</evidence>
<dbReference type="Pfam" id="PF00440">
    <property type="entry name" value="TetR_N"/>
    <property type="match status" value="1"/>
</dbReference>
<dbReference type="InterPro" id="IPR009057">
    <property type="entry name" value="Homeodomain-like_sf"/>
</dbReference>
<dbReference type="PANTHER" id="PTHR47506">
    <property type="entry name" value="TRANSCRIPTIONAL REGULATORY PROTEIN"/>
    <property type="match status" value="1"/>
</dbReference>
<organism evidence="6 7">
    <name type="scientific">Agaribacter marinus</name>
    <dbReference type="NCBI Taxonomy" id="1431249"/>
    <lineage>
        <taxon>Bacteria</taxon>
        <taxon>Pseudomonadati</taxon>
        <taxon>Pseudomonadota</taxon>
        <taxon>Gammaproteobacteria</taxon>
        <taxon>Alteromonadales</taxon>
        <taxon>Alteromonadaceae</taxon>
        <taxon>Agaribacter</taxon>
    </lineage>
</organism>
<evidence type="ECO:0000256" key="1">
    <source>
        <dbReference type="ARBA" id="ARBA00023015"/>
    </source>
</evidence>
<protein>
    <submittedName>
        <fullName evidence="6">TetR family transcriptional regulator</fullName>
    </submittedName>
</protein>
<dbReference type="EMBL" id="BSOT01000005">
    <property type="protein sequence ID" value="GLR70112.1"/>
    <property type="molecule type" value="Genomic_DNA"/>
</dbReference>
<feature type="DNA-binding region" description="H-T-H motif" evidence="4">
    <location>
        <begin position="24"/>
        <end position="43"/>
    </location>
</feature>
<dbReference type="RefSeq" id="WP_284216418.1">
    <property type="nucleotide sequence ID" value="NZ_BSOT01000005.1"/>
</dbReference>
<keyword evidence="7" id="KW-1185">Reference proteome</keyword>
<evidence type="ECO:0000259" key="5">
    <source>
        <dbReference type="PROSITE" id="PS50977"/>
    </source>
</evidence>
<dbReference type="PROSITE" id="PS50977">
    <property type="entry name" value="HTH_TETR_2"/>
    <property type="match status" value="1"/>
</dbReference>
<dbReference type="Gene3D" id="1.10.357.10">
    <property type="entry name" value="Tetracycline Repressor, domain 2"/>
    <property type="match status" value="1"/>
</dbReference>
<dbReference type="SUPFAM" id="SSF48498">
    <property type="entry name" value="Tetracyclin repressor-like, C-terminal domain"/>
    <property type="match status" value="1"/>
</dbReference>